<evidence type="ECO:0000256" key="14">
    <source>
        <dbReference type="ARBA" id="ARBA00023136"/>
    </source>
</evidence>
<evidence type="ECO:0000256" key="17">
    <source>
        <dbReference type="ARBA" id="ARBA00023170"/>
    </source>
</evidence>
<dbReference type="SUPFAM" id="SSF57440">
    <property type="entry name" value="Kringle-like"/>
    <property type="match status" value="1"/>
</dbReference>
<dbReference type="InterPro" id="IPR050122">
    <property type="entry name" value="RTK"/>
</dbReference>
<feature type="binding site" evidence="21">
    <location>
        <position position="542"/>
    </location>
    <ligand>
        <name>Mg(2+)</name>
        <dbReference type="ChEBI" id="CHEBI:18420"/>
    </ligand>
</feature>
<evidence type="ECO:0000256" key="19">
    <source>
        <dbReference type="PIRSR" id="PIRSR000615-1"/>
    </source>
</evidence>
<dbReference type="InterPro" id="IPR011009">
    <property type="entry name" value="Kinase-like_dom_sf"/>
</dbReference>
<dbReference type="GO" id="GO:0005886">
    <property type="term" value="C:plasma membrane"/>
    <property type="evidence" value="ECO:0007669"/>
    <property type="project" value="UniProtKB-SubCell"/>
</dbReference>
<keyword evidence="8 24" id="KW-0812">Transmembrane</keyword>
<comment type="caution">
    <text evidence="23">Lacks conserved residue(s) required for the propagation of feature annotation.</text>
</comment>
<keyword evidence="9" id="KW-0732">Signal</keyword>
<keyword evidence="4" id="KW-1003">Cell membrane</keyword>
<feature type="domain" description="Kringle" evidence="27">
    <location>
        <begin position="205"/>
        <end position="287"/>
    </location>
</feature>
<evidence type="ECO:0000259" key="27">
    <source>
        <dbReference type="PROSITE" id="PS50070"/>
    </source>
</evidence>
<evidence type="ECO:0000256" key="16">
    <source>
        <dbReference type="ARBA" id="ARBA00023157"/>
    </source>
</evidence>
<gene>
    <name evidence="28" type="ORF">LSH36_62g04013</name>
</gene>
<keyword evidence="13 24" id="KW-1133">Transmembrane helix</keyword>
<evidence type="ECO:0000256" key="11">
    <source>
        <dbReference type="ARBA" id="ARBA00022777"/>
    </source>
</evidence>
<evidence type="ECO:0000256" key="18">
    <source>
        <dbReference type="ARBA" id="ARBA00023180"/>
    </source>
</evidence>
<feature type="binding site" evidence="20">
    <location>
        <position position="541"/>
    </location>
    <ligand>
        <name>ATP</name>
        <dbReference type="ChEBI" id="CHEBI:30616"/>
    </ligand>
</feature>
<evidence type="ECO:0000313" key="29">
    <source>
        <dbReference type="Proteomes" id="UP001208570"/>
    </source>
</evidence>
<keyword evidence="15" id="KW-0829">Tyrosine-protein kinase</keyword>
<organism evidence="28 29">
    <name type="scientific">Paralvinella palmiformis</name>
    <dbReference type="NCBI Taxonomy" id="53620"/>
    <lineage>
        <taxon>Eukaryota</taxon>
        <taxon>Metazoa</taxon>
        <taxon>Spiralia</taxon>
        <taxon>Lophotrochozoa</taxon>
        <taxon>Annelida</taxon>
        <taxon>Polychaeta</taxon>
        <taxon>Sedentaria</taxon>
        <taxon>Canalipalpata</taxon>
        <taxon>Terebellida</taxon>
        <taxon>Terebelliformia</taxon>
        <taxon>Alvinellidae</taxon>
        <taxon>Paralvinella</taxon>
    </lineage>
</organism>
<dbReference type="PANTHER" id="PTHR24416:SF317">
    <property type="entry name" value="MUSCLE, SKELETAL RECEPTOR TYROSINE-PROTEIN KINASE"/>
    <property type="match status" value="1"/>
</dbReference>
<evidence type="ECO:0000256" key="24">
    <source>
        <dbReference type="SAM" id="Phobius"/>
    </source>
</evidence>
<evidence type="ECO:0000256" key="13">
    <source>
        <dbReference type="ARBA" id="ARBA00022989"/>
    </source>
</evidence>
<dbReference type="AlphaFoldDB" id="A0AAD9NBU5"/>
<dbReference type="Proteomes" id="UP001208570">
    <property type="component" value="Unassembled WGS sequence"/>
</dbReference>
<dbReference type="Gene3D" id="2.40.20.10">
    <property type="entry name" value="Plasminogen Kringle 4"/>
    <property type="match status" value="1"/>
</dbReference>
<feature type="site" description="Important for interaction with phosphotyrosine-binding proteins" evidence="22">
    <location>
        <position position="682"/>
    </location>
</feature>
<dbReference type="CDD" id="cd00108">
    <property type="entry name" value="KR"/>
    <property type="match status" value="1"/>
</dbReference>
<dbReference type="PRINTS" id="PR00109">
    <property type="entry name" value="TYRKINASE"/>
</dbReference>
<evidence type="ECO:0000259" key="26">
    <source>
        <dbReference type="PROSITE" id="PS50038"/>
    </source>
</evidence>
<dbReference type="PROSITE" id="PS00109">
    <property type="entry name" value="PROTEIN_KINASE_TYR"/>
    <property type="match status" value="1"/>
</dbReference>
<evidence type="ECO:0000256" key="9">
    <source>
        <dbReference type="ARBA" id="ARBA00022729"/>
    </source>
</evidence>
<dbReference type="InterPro" id="IPR013806">
    <property type="entry name" value="Kringle-like"/>
</dbReference>
<keyword evidence="29" id="KW-1185">Reference proteome</keyword>
<keyword evidence="7" id="KW-0808">Transferase</keyword>
<dbReference type="Pfam" id="PF00051">
    <property type="entry name" value="Kringle"/>
    <property type="match status" value="1"/>
</dbReference>
<feature type="binding site" evidence="20">
    <location>
        <position position="424"/>
    </location>
    <ligand>
        <name>ATP</name>
        <dbReference type="ChEBI" id="CHEBI:30616"/>
    </ligand>
</feature>
<dbReference type="InterPro" id="IPR000719">
    <property type="entry name" value="Prot_kinase_dom"/>
</dbReference>
<evidence type="ECO:0000256" key="2">
    <source>
        <dbReference type="ARBA" id="ARBA00011902"/>
    </source>
</evidence>
<feature type="binding site" evidence="21">
    <location>
        <position position="555"/>
    </location>
    <ligand>
        <name>Mg(2+)</name>
        <dbReference type="ChEBI" id="CHEBI:18420"/>
    </ligand>
</feature>
<dbReference type="InterPro" id="IPR036790">
    <property type="entry name" value="Frizzled_dom_sf"/>
</dbReference>
<dbReference type="Pfam" id="PF07714">
    <property type="entry name" value="PK_Tyr_Ser-Thr"/>
    <property type="match status" value="1"/>
</dbReference>
<evidence type="ECO:0000256" key="7">
    <source>
        <dbReference type="ARBA" id="ARBA00022679"/>
    </source>
</evidence>
<evidence type="ECO:0000256" key="8">
    <source>
        <dbReference type="ARBA" id="ARBA00022692"/>
    </source>
</evidence>
<dbReference type="Pfam" id="PF01392">
    <property type="entry name" value="Fz"/>
    <property type="match status" value="1"/>
</dbReference>
<evidence type="ECO:0000256" key="23">
    <source>
        <dbReference type="PROSITE-ProRule" id="PRU00121"/>
    </source>
</evidence>
<dbReference type="InterPro" id="IPR038178">
    <property type="entry name" value="Kringle_sf"/>
</dbReference>
<evidence type="ECO:0000256" key="20">
    <source>
        <dbReference type="PIRSR" id="PIRSR000615-2"/>
    </source>
</evidence>
<dbReference type="Gene3D" id="1.10.2000.10">
    <property type="entry name" value="Frizzled cysteine-rich domain"/>
    <property type="match status" value="1"/>
</dbReference>
<sequence>MVDPETHRPYNKTFYLFNATRTQRYECRAENKYKRVSQAATVTVIGKQMGRCERYAGRMCKNHIGNRLVWYNLSSPANMSAIQEMNVLLLWKKLISSVSATCRQAAEAILCESAFPTCDNGSEVPVLVPLCRIHCTAVQNQFCHESWNDIYQIMASGNITLPVCRNLLSNSNEDYPSTDPLKSTIAEACSKIKLFEVDSSQVTTTCYHGSGDQYRGNINMTEQHFPCQRWDSHFPHAHPHVTQHIFQILKNAGNQCRNPGGLRARPWCYINITGKHEQWQYCDIPLCAINDGQNGLVTGNVLDMDEFFTKETVVIVIVVALVGVSLITLIAVLCYRAFKEHYKFQYNRASQNDVNIDVEKLPYNMSYHQQPTESLIQSTLEQVEYPRNELVFIKDIGQGAFGRMFKAKAPNIQDGEDYTTVVVKMLKEDASDDMELDFEREAALLLDLGHPNVIKLLGACAIGRPRCLLFEYMSKGDLNEFLRKQSPDHFIIRNRSTELLSHPQDRPKLDHVQQLEISKQLASAMVYISGKGYVHRDLATRNCLVGDDLVVKISDFGLTRRVHLEEGKVYIGSEHDAIPIRWMPIEAILYNQFTFESDVWSFGVVLWEIFSFALQPYYDMDLKEVIKYISEGQVLSCPDNTPQDIYDLMKACWRLESHERPSFQQVYHQICELLSTMKHTRYVDRV</sequence>
<accession>A0AAD9NBU5</accession>
<evidence type="ECO:0000313" key="28">
    <source>
        <dbReference type="EMBL" id="KAK2164542.1"/>
    </source>
</evidence>
<dbReference type="InterPro" id="IPR000001">
    <property type="entry name" value="Kringle"/>
</dbReference>
<evidence type="ECO:0000256" key="5">
    <source>
        <dbReference type="ARBA" id="ARBA00022553"/>
    </source>
</evidence>
<dbReference type="InterPro" id="IPR001245">
    <property type="entry name" value="Ser-Thr/Tyr_kinase_cat_dom"/>
</dbReference>
<dbReference type="PANTHER" id="PTHR24416">
    <property type="entry name" value="TYROSINE-PROTEIN KINASE RECEPTOR"/>
    <property type="match status" value="1"/>
</dbReference>
<evidence type="ECO:0000256" key="4">
    <source>
        <dbReference type="ARBA" id="ARBA00022475"/>
    </source>
</evidence>
<keyword evidence="3" id="KW-0217">Developmental protein</keyword>
<evidence type="ECO:0000256" key="21">
    <source>
        <dbReference type="PIRSR" id="PIRSR000615-3"/>
    </source>
</evidence>
<dbReference type="InterPro" id="IPR020635">
    <property type="entry name" value="Tyr_kinase_cat_dom"/>
</dbReference>
<feature type="active site" description="Proton acceptor" evidence="19">
    <location>
        <position position="537"/>
    </location>
</feature>
<dbReference type="EMBL" id="JAODUP010000062">
    <property type="protein sequence ID" value="KAK2164542.1"/>
    <property type="molecule type" value="Genomic_DNA"/>
</dbReference>
<comment type="caution">
    <text evidence="28">The sequence shown here is derived from an EMBL/GenBank/DDBJ whole genome shotgun (WGS) entry which is preliminary data.</text>
</comment>
<name>A0AAD9NBU5_9ANNE</name>
<dbReference type="SUPFAM" id="SSF63501">
    <property type="entry name" value="Frizzled cysteine-rich domain"/>
    <property type="match status" value="1"/>
</dbReference>
<dbReference type="FunFam" id="1.10.510.10:FF:000554">
    <property type="entry name" value="Predicted protein"/>
    <property type="match status" value="1"/>
</dbReference>
<evidence type="ECO:0000256" key="1">
    <source>
        <dbReference type="ARBA" id="ARBA00004251"/>
    </source>
</evidence>
<keyword evidence="5" id="KW-0597">Phosphoprotein</keyword>
<dbReference type="PROSITE" id="PS50070">
    <property type="entry name" value="KRINGLE_2"/>
    <property type="match status" value="1"/>
</dbReference>
<evidence type="ECO:0000256" key="3">
    <source>
        <dbReference type="ARBA" id="ARBA00022473"/>
    </source>
</evidence>
<keyword evidence="18" id="KW-0325">Glycoprotein</keyword>
<reference evidence="28" key="1">
    <citation type="journal article" date="2023" name="Mol. Biol. Evol.">
        <title>Third-Generation Sequencing Reveals the Adaptive Role of the Epigenome in Three Deep-Sea Polychaetes.</title>
        <authorList>
            <person name="Perez M."/>
            <person name="Aroh O."/>
            <person name="Sun Y."/>
            <person name="Lan Y."/>
            <person name="Juniper S.K."/>
            <person name="Young C.R."/>
            <person name="Angers B."/>
            <person name="Qian P.Y."/>
        </authorList>
    </citation>
    <scope>NUCLEOTIDE SEQUENCE</scope>
    <source>
        <strain evidence="28">P08H-3</strain>
    </source>
</reference>
<dbReference type="GO" id="GO:0043235">
    <property type="term" value="C:receptor complex"/>
    <property type="evidence" value="ECO:0007669"/>
    <property type="project" value="TreeGrafter"/>
</dbReference>
<evidence type="ECO:0000256" key="10">
    <source>
        <dbReference type="ARBA" id="ARBA00022741"/>
    </source>
</evidence>
<dbReference type="InterPro" id="IPR020067">
    <property type="entry name" value="Frizzled_dom"/>
</dbReference>
<keyword evidence="6 23" id="KW-0420">Kringle</keyword>
<dbReference type="GO" id="GO:0004714">
    <property type="term" value="F:transmembrane receptor protein tyrosine kinase activity"/>
    <property type="evidence" value="ECO:0007669"/>
    <property type="project" value="UniProtKB-EC"/>
</dbReference>
<proteinExistence type="predicted"/>
<dbReference type="InterPro" id="IPR008266">
    <property type="entry name" value="Tyr_kinase_AS"/>
</dbReference>
<feature type="transmembrane region" description="Helical" evidence="24">
    <location>
        <begin position="313"/>
        <end position="338"/>
    </location>
</feature>
<keyword evidence="10 20" id="KW-0547">Nucleotide-binding</keyword>
<keyword evidence="21" id="KW-0479">Metal-binding</keyword>
<dbReference type="Gene3D" id="1.10.510.10">
    <property type="entry name" value="Transferase(Phosphotransferase) domain 1"/>
    <property type="match status" value="1"/>
</dbReference>
<dbReference type="GO" id="GO:0005524">
    <property type="term" value="F:ATP binding"/>
    <property type="evidence" value="ECO:0007669"/>
    <property type="project" value="UniProtKB-KW"/>
</dbReference>
<dbReference type="GO" id="GO:0017147">
    <property type="term" value="F:Wnt-protein binding"/>
    <property type="evidence" value="ECO:0007669"/>
    <property type="project" value="TreeGrafter"/>
</dbReference>
<evidence type="ECO:0000256" key="6">
    <source>
        <dbReference type="ARBA" id="ARBA00022572"/>
    </source>
</evidence>
<dbReference type="SMART" id="SM00219">
    <property type="entry name" value="TyrKc"/>
    <property type="match status" value="1"/>
</dbReference>
<dbReference type="PROSITE" id="PS50011">
    <property type="entry name" value="PROTEIN_KINASE_DOM"/>
    <property type="match status" value="1"/>
</dbReference>
<evidence type="ECO:0000256" key="12">
    <source>
        <dbReference type="ARBA" id="ARBA00022840"/>
    </source>
</evidence>
<protein>
    <recommendedName>
        <fullName evidence="2">receptor protein-tyrosine kinase</fullName>
        <ecNumber evidence="2">2.7.10.1</ecNumber>
    </recommendedName>
</protein>
<dbReference type="EC" id="2.7.10.1" evidence="2"/>
<evidence type="ECO:0000259" key="25">
    <source>
        <dbReference type="PROSITE" id="PS50011"/>
    </source>
</evidence>
<keyword evidence="12 20" id="KW-0067">ATP-binding</keyword>
<keyword evidence="16" id="KW-1015">Disulfide bond</keyword>
<feature type="domain" description="Protein kinase" evidence="25">
    <location>
        <begin position="390"/>
        <end position="682"/>
    </location>
</feature>
<feature type="binding site" evidence="20">
    <location>
        <begin position="471"/>
        <end position="477"/>
    </location>
    <ligand>
        <name>ATP</name>
        <dbReference type="ChEBI" id="CHEBI:30616"/>
    </ligand>
</feature>
<keyword evidence="17" id="KW-0675">Receptor</keyword>
<evidence type="ECO:0000256" key="22">
    <source>
        <dbReference type="PIRSR" id="PIRSR000615-4"/>
    </source>
</evidence>
<feature type="domain" description="FZ" evidence="26">
    <location>
        <begin position="47"/>
        <end position="192"/>
    </location>
</feature>
<keyword evidence="11" id="KW-0418">Kinase</keyword>
<comment type="subcellular location">
    <subcellularLocation>
        <location evidence="1">Cell membrane</location>
        <topology evidence="1">Single-pass type I membrane protein</topology>
    </subcellularLocation>
</comment>
<dbReference type="Gene3D" id="3.30.200.20">
    <property type="entry name" value="Phosphorylase Kinase, domain 1"/>
    <property type="match status" value="1"/>
</dbReference>
<dbReference type="GO" id="GO:0007169">
    <property type="term" value="P:cell surface receptor protein tyrosine kinase signaling pathway"/>
    <property type="evidence" value="ECO:0007669"/>
    <property type="project" value="TreeGrafter"/>
</dbReference>
<dbReference type="GO" id="GO:0046872">
    <property type="term" value="F:metal ion binding"/>
    <property type="evidence" value="ECO:0007669"/>
    <property type="project" value="UniProtKB-KW"/>
</dbReference>
<dbReference type="PROSITE" id="PS50038">
    <property type="entry name" value="FZ"/>
    <property type="match status" value="1"/>
</dbReference>
<dbReference type="SMART" id="SM00130">
    <property type="entry name" value="KR"/>
    <property type="match status" value="1"/>
</dbReference>
<keyword evidence="14 24" id="KW-0472">Membrane</keyword>
<dbReference type="SUPFAM" id="SSF56112">
    <property type="entry name" value="Protein kinase-like (PK-like)"/>
    <property type="match status" value="1"/>
</dbReference>
<evidence type="ECO:0000256" key="15">
    <source>
        <dbReference type="ARBA" id="ARBA00023137"/>
    </source>
</evidence>
<dbReference type="PRINTS" id="PR00018">
    <property type="entry name" value="KRINGLE"/>
</dbReference>
<keyword evidence="21" id="KW-0460">Magnesium</keyword>